<dbReference type="EC" id="3.6.5.4" evidence="8"/>
<evidence type="ECO:0000256" key="8">
    <source>
        <dbReference type="ARBA" id="ARBA00035672"/>
    </source>
</evidence>
<dbReference type="HAMAP" id="MF_00306">
    <property type="entry name" value="SRP54"/>
    <property type="match status" value="1"/>
</dbReference>
<evidence type="ECO:0000313" key="14">
    <source>
        <dbReference type="EMBL" id="ABR16458.1"/>
    </source>
</evidence>
<dbReference type="Pfam" id="PF02978">
    <property type="entry name" value="SRP_SPB"/>
    <property type="match status" value="1"/>
</dbReference>
<feature type="region of interest" description="Disordered" evidence="10">
    <location>
        <begin position="538"/>
        <end position="573"/>
    </location>
</feature>
<dbReference type="PANTHER" id="PTHR11564">
    <property type="entry name" value="SIGNAL RECOGNITION PARTICLE 54K PROTEIN SRP54"/>
    <property type="match status" value="1"/>
</dbReference>
<feature type="compositionally biased region" description="Basic residues" evidence="10">
    <location>
        <begin position="543"/>
        <end position="552"/>
    </location>
</feature>
<evidence type="ECO:0000256" key="9">
    <source>
        <dbReference type="ARBA" id="ARBA00048157"/>
    </source>
</evidence>
<dbReference type="Gene3D" id="1.10.260.30">
    <property type="entry name" value="Signal recognition particle, SRP54 subunit, M-domain"/>
    <property type="match status" value="1"/>
</dbReference>
<dbReference type="SMART" id="SM00963">
    <property type="entry name" value="SRP54_N"/>
    <property type="match status" value="1"/>
</dbReference>
<evidence type="ECO:0000256" key="10">
    <source>
        <dbReference type="SAM" id="MobiDB-lite"/>
    </source>
</evidence>
<dbReference type="AlphaFoldDB" id="B8LLC8"/>
<dbReference type="EMBL" id="EF676559">
    <property type="protein sequence ID" value="ABR16458.1"/>
    <property type="molecule type" value="mRNA"/>
</dbReference>
<evidence type="ECO:0000256" key="2">
    <source>
        <dbReference type="ARBA" id="ARBA00022741"/>
    </source>
</evidence>
<keyword evidence="4" id="KW-0694">RNA-binding</keyword>
<keyword evidence="5" id="KW-0342">GTP-binding</keyword>
<feature type="compositionally biased region" description="Polar residues" evidence="10">
    <location>
        <begin position="553"/>
        <end position="564"/>
    </location>
</feature>
<proteinExistence type="evidence at transcript level"/>
<evidence type="ECO:0000256" key="7">
    <source>
        <dbReference type="ARBA" id="ARBA00023274"/>
    </source>
</evidence>
<comment type="catalytic activity">
    <reaction evidence="9">
        <text>GTP + H2O = GDP + phosphate + H(+)</text>
        <dbReference type="Rhea" id="RHEA:19669"/>
        <dbReference type="ChEBI" id="CHEBI:15377"/>
        <dbReference type="ChEBI" id="CHEBI:15378"/>
        <dbReference type="ChEBI" id="CHEBI:37565"/>
        <dbReference type="ChEBI" id="CHEBI:43474"/>
        <dbReference type="ChEBI" id="CHEBI:58189"/>
        <dbReference type="EC" id="3.6.5.4"/>
    </reaction>
    <physiologicalReaction direction="left-to-right" evidence="9">
        <dbReference type="Rhea" id="RHEA:19670"/>
    </physiologicalReaction>
</comment>
<protein>
    <recommendedName>
        <fullName evidence="8">signal-recognition-particle GTPase</fullName>
        <ecNumber evidence="8">3.6.5.4</ecNumber>
    </recommendedName>
</protein>
<sequence>MAKTMAVATLSSFPTQFSYHHHGACNFNISNPNPNSFWRGSTLSVGFSSSSLFQKEKCLELIHCQTKWGLVNRRIRHGSDLVRAEMFGQLTTSLEAAWSKLSKQDVLTRENMAEPMRDIRRALLEADVSLPVVRRFVKVVTEQAIGVGVVPGVRSDQQLVKVVNDELVKLMGGEVAELDFAKTGPTVILMAGLQGVGKTTACAKLALYLKKKGKNCMLVAADVYRPAAIDQLVILGKQVEVPVYEAGTKVTPMEIAKQGLEEAKKKDMDVVIVDTAGRLQVDKSMMDELKQVKQAMNPTEVLLVVDAMTGQEAAALVAAFNLEIGITGAILTKLDGDSRGGAALSVREVSGKPIKFVGQGERMEDLEPFYPDRMASRILGMGDVLSFVEKAQQVMKEEEAEELQKKIMESKFDFNDFLKQTRVIARMGSMNRVIGMIPGMGKVSSAQIRDAEKSLRIVESMINAMTEEERANPELLAQSPARRRKIAVDSGRSEQQVSQLIAQLFQMRAGMKNMMGAMQGGTPGIDNLEEALKVSQKVPPGMAKRRKNRTNLKKQLTNTASLQDTPRGFGAKR</sequence>
<evidence type="ECO:0000256" key="5">
    <source>
        <dbReference type="ARBA" id="ARBA00023134"/>
    </source>
</evidence>
<feature type="domain" description="SRP54-type proteins GTP-binding" evidence="12">
    <location>
        <begin position="185"/>
        <end position="380"/>
    </location>
</feature>
<dbReference type="GO" id="GO:0003924">
    <property type="term" value="F:GTPase activity"/>
    <property type="evidence" value="ECO:0007669"/>
    <property type="project" value="InterPro"/>
</dbReference>
<dbReference type="Gene3D" id="1.20.120.140">
    <property type="entry name" value="Signal recognition particle SRP54, nucleotide-binding domain"/>
    <property type="match status" value="1"/>
</dbReference>
<dbReference type="FunFam" id="3.40.50.300:FF:000022">
    <property type="entry name" value="Signal recognition particle 54 kDa subunit"/>
    <property type="match status" value="1"/>
</dbReference>
<dbReference type="PANTHER" id="PTHR11564:SF5">
    <property type="entry name" value="SIGNAL RECOGNITION PARTICLE SUBUNIT SRP54"/>
    <property type="match status" value="1"/>
</dbReference>
<dbReference type="GO" id="GO:0006614">
    <property type="term" value="P:SRP-dependent cotranslational protein targeting to membrane"/>
    <property type="evidence" value="ECO:0007669"/>
    <property type="project" value="InterPro"/>
</dbReference>
<comment type="similarity">
    <text evidence="1">Belongs to the GTP-binding SRP family. SRP54 subfamily.</text>
</comment>
<feature type="domain" description="AAA+ ATPase" evidence="11">
    <location>
        <begin position="184"/>
        <end position="331"/>
    </location>
</feature>
<dbReference type="Pfam" id="PF00448">
    <property type="entry name" value="SRP54"/>
    <property type="match status" value="1"/>
</dbReference>
<dbReference type="InterPro" id="IPR000897">
    <property type="entry name" value="SRP54_GTPase_dom"/>
</dbReference>
<keyword evidence="2" id="KW-0547">Nucleotide-binding</keyword>
<dbReference type="CDD" id="cd18539">
    <property type="entry name" value="SRP_G"/>
    <property type="match status" value="1"/>
</dbReference>
<organism evidence="14">
    <name type="scientific">Picea sitchensis</name>
    <name type="common">Sitka spruce</name>
    <name type="synonym">Pinus sitchensis</name>
    <dbReference type="NCBI Taxonomy" id="3332"/>
    <lineage>
        <taxon>Eukaryota</taxon>
        <taxon>Viridiplantae</taxon>
        <taxon>Streptophyta</taxon>
        <taxon>Embryophyta</taxon>
        <taxon>Tracheophyta</taxon>
        <taxon>Spermatophyta</taxon>
        <taxon>Pinopsida</taxon>
        <taxon>Pinidae</taxon>
        <taxon>Conifers I</taxon>
        <taxon>Pinales</taxon>
        <taxon>Pinaceae</taxon>
        <taxon>Picea</taxon>
    </lineage>
</organism>
<evidence type="ECO:0000256" key="6">
    <source>
        <dbReference type="ARBA" id="ARBA00023135"/>
    </source>
</evidence>
<dbReference type="InterPro" id="IPR004780">
    <property type="entry name" value="SRP"/>
</dbReference>
<feature type="domain" description="Signal recognition particle SRP54 helical bundle" evidence="13">
    <location>
        <begin position="86"/>
        <end position="171"/>
    </location>
</feature>
<dbReference type="InterPro" id="IPR003593">
    <property type="entry name" value="AAA+_ATPase"/>
</dbReference>
<dbReference type="Gene3D" id="3.40.50.300">
    <property type="entry name" value="P-loop containing nucleotide triphosphate hydrolases"/>
    <property type="match status" value="1"/>
</dbReference>
<reference evidence="14" key="1">
    <citation type="submission" date="2007-06" db="EMBL/GenBank/DDBJ databases">
        <title>Full length cDNA sequences from Sitka Spruce (Picea sitchensis).</title>
        <authorList>
            <person name="Ralph S.G."/>
            <person name="Chun H.E."/>
            <person name="Liao N."/>
            <person name="Ali J."/>
            <person name="Reid K."/>
            <person name="Kolosova N."/>
            <person name="Cooper N."/>
            <person name="Cullis C."/>
            <person name="Jancsik S."/>
            <person name="Moore R."/>
            <person name="Mayo M."/>
            <person name="Wagner S."/>
            <person name="Holt R.A."/>
            <person name="Jones S.J.M."/>
            <person name="Marra M.A."/>
            <person name="Ritland C.E."/>
            <person name="Ritland K."/>
            <person name="Bohlmann J."/>
        </authorList>
    </citation>
    <scope>NUCLEOTIDE SEQUENCE</scope>
    <source>
        <tissue evidence="14">Green portion of the leader tissue</tissue>
    </source>
</reference>
<dbReference type="InterPro" id="IPR004125">
    <property type="entry name" value="Signal_recog_particle_SRP54_M"/>
</dbReference>
<dbReference type="GO" id="GO:0005786">
    <property type="term" value="C:signal recognition particle, endoplasmic reticulum targeting"/>
    <property type="evidence" value="ECO:0007669"/>
    <property type="project" value="UniProtKB-KW"/>
</dbReference>
<dbReference type="InterPro" id="IPR042101">
    <property type="entry name" value="SRP54_N_sf"/>
</dbReference>
<dbReference type="SMART" id="SM00382">
    <property type="entry name" value="AAA"/>
    <property type="match status" value="1"/>
</dbReference>
<dbReference type="SMART" id="SM00962">
    <property type="entry name" value="SRP54"/>
    <property type="match status" value="1"/>
</dbReference>
<dbReference type="InterPro" id="IPR013822">
    <property type="entry name" value="Signal_recog_particl_SRP54_hlx"/>
</dbReference>
<dbReference type="GO" id="GO:0008312">
    <property type="term" value="F:7S RNA binding"/>
    <property type="evidence" value="ECO:0007669"/>
    <property type="project" value="InterPro"/>
</dbReference>
<evidence type="ECO:0000259" key="13">
    <source>
        <dbReference type="SMART" id="SM00963"/>
    </source>
</evidence>
<dbReference type="Pfam" id="PF02881">
    <property type="entry name" value="SRP54_N"/>
    <property type="match status" value="1"/>
</dbReference>
<evidence type="ECO:0000259" key="11">
    <source>
        <dbReference type="SMART" id="SM00382"/>
    </source>
</evidence>
<dbReference type="SUPFAM" id="SSF52540">
    <property type="entry name" value="P-loop containing nucleoside triphosphate hydrolases"/>
    <property type="match status" value="1"/>
</dbReference>
<evidence type="ECO:0000256" key="1">
    <source>
        <dbReference type="ARBA" id="ARBA00005450"/>
    </source>
</evidence>
<evidence type="ECO:0000259" key="12">
    <source>
        <dbReference type="SMART" id="SM00962"/>
    </source>
</evidence>
<keyword evidence="6" id="KW-0733">Signal recognition particle</keyword>
<dbReference type="InterPro" id="IPR022941">
    <property type="entry name" value="SRP54"/>
</dbReference>
<name>B8LLC8_PICSI</name>
<dbReference type="InterPro" id="IPR036891">
    <property type="entry name" value="Signal_recog_part_SRP54_M_sf"/>
</dbReference>
<keyword evidence="7" id="KW-0687">Ribonucleoprotein</keyword>
<accession>B8LLC8</accession>
<dbReference type="SUPFAM" id="SSF47446">
    <property type="entry name" value="Signal peptide-binding domain"/>
    <property type="match status" value="1"/>
</dbReference>
<evidence type="ECO:0000256" key="4">
    <source>
        <dbReference type="ARBA" id="ARBA00022884"/>
    </source>
</evidence>
<evidence type="ECO:0000256" key="3">
    <source>
        <dbReference type="ARBA" id="ARBA00022801"/>
    </source>
</evidence>
<dbReference type="NCBIfam" id="TIGR00959">
    <property type="entry name" value="ffh"/>
    <property type="match status" value="1"/>
</dbReference>
<keyword evidence="3" id="KW-0378">Hydrolase</keyword>
<dbReference type="GO" id="GO:0005525">
    <property type="term" value="F:GTP binding"/>
    <property type="evidence" value="ECO:0007669"/>
    <property type="project" value="UniProtKB-KW"/>
</dbReference>
<dbReference type="InterPro" id="IPR027417">
    <property type="entry name" value="P-loop_NTPase"/>
</dbReference>